<sequence>MPRRTAGACATRRSGRSTVAALSEGIYLIKSEASGLYAGVQPGGGAKQGAKVVLAELQAEGAERHRQFWHVKPHSAREGAWTLQNVHSTLRMDIMVNRGRAGAAVQQCPPESREDLLLTQLWRPEHVGEDRFVWVNVNSGKHLGVRGERLEANAELEQAEPKEEDDRGTQVWALERVQDRGESKAFDALTARIVSPGALSAPGHVITSALKGILDAGGGVFETMAKTVPDPRAPYLRFDGFRGDEFIRFSPRLGIESGPKKISEQFPQLPTGFSRKEDVLNARKGSSNTHAAVIHDGLVEFSERSASRSSLSLATDEGEFRPIRAATTADTKGEKIALFYDEGAKLLDPRGNLVGEFRLEHAPVDFLTGLDTVTSAPFDDEMHFFLVKGEEFVIVSPGKLIQGATKLTDAYPFLGGVWM</sequence>
<dbReference type="Pfam" id="PF14200">
    <property type="entry name" value="RicinB_lectin_2"/>
    <property type="match status" value="1"/>
</dbReference>
<dbReference type="CDD" id="cd00161">
    <property type="entry name" value="beta-trefoil_Ricin-like"/>
    <property type="match status" value="1"/>
</dbReference>
<dbReference type="Gene3D" id="2.80.10.50">
    <property type="match status" value="1"/>
</dbReference>
<evidence type="ECO:0000259" key="1">
    <source>
        <dbReference type="Pfam" id="PF14200"/>
    </source>
</evidence>
<name>A0A6L6WYS4_9ACTN</name>
<comment type="caution">
    <text evidence="2">The sequence shown here is derived from an EMBL/GenBank/DDBJ whole genome shotgun (WGS) entry which is preliminary data.</text>
</comment>
<dbReference type="Proteomes" id="UP000483802">
    <property type="component" value="Unassembled WGS sequence"/>
</dbReference>
<feature type="domain" description="Ricin B lectin" evidence="1">
    <location>
        <begin position="23"/>
        <end position="107"/>
    </location>
</feature>
<dbReference type="InterPro" id="IPR035992">
    <property type="entry name" value="Ricin_B-like_lectins"/>
</dbReference>
<dbReference type="AlphaFoldDB" id="A0A6L6WYS4"/>
<evidence type="ECO:0000313" key="3">
    <source>
        <dbReference type="Proteomes" id="UP000483802"/>
    </source>
</evidence>
<accession>A0A6L6WYS4</accession>
<keyword evidence="3" id="KW-1185">Reference proteome</keyword>
<dbReference type="EMBL" id="WPNZ01000009">
    <property type="protein sequence ID" value="MVO86668.1"/>
    <property type="molecule type" value="Genomic_DNA"/>
</dbReference>
<dbReference type="InterPro" id="IPR000772">
    <property type="entry name" value="Ricin_B_lectin"/>
</dbReference>
<dbReference type="SUPFAM" id="SSF50370">
    <property type="entry name" value="Ricin B-like lectins"/>
    <property type="match status" value="1"/>
</dbReference>
<protein>
    <recommendedName>
        <fullName evidence="1">Ricin B lectin domain-containing protein</fullName>
    </recommendedName>
</protein>
<organism evidence="2 3">
    <name type="scientific">Streptomyces typhae</name>
    <dbReference type="NCBI Taxonomy" id="2681492"/>
    <lineage>
        <taxon>Bacteria</taxon>
        <taxon>Bacillati</taxon>
        <taxon>Actinomycetota</taxon>
        <taxon>Actinomycetes</taxon>
        <taxon>Kitasatosporales</taxon>
        <taxon>Streptomycetaceae</taxon>
        <taxon>Streptomyces</taxon>
    </lineage>
</organism>
<gene>
    <name evidence="2" type="ORF">GPA10_18370</name>
</gene>
<evidence type="ECO:0000313" key="2">
    <source>
        <dbReference type="EMBL" id="MVO86668.1"/>
    </source>
</evidence>
<reference evidence="2 3" key="1">
    <citation type="submission" date="2019-11" db="EMBL/GenBank/DDBJ databases">
        <title>Streptomyces typhae sp. nov., a novel endophytic actinomycete isolated from the root of cattail pollen (Typha angustifolia L.).</title>
        <authorList>
            <person name="Peng C."/>
        </authorList>
    </citation>
    <scope>NUCLEOTIDE SEQUENCE [LARGE SCALE GENOMIC DNA]</scope>
    <source>
        <strain evidence="3">p1417</strain>
    </source>
</reference>
<proteinExistence type="predicted"/>